<reference evidence="2 3" key="2">
    <citation type="submission" date="2024-05" db="EMBL/GenBank/DDBJ databases">
        <authorList>
            <person name="Chen Y."/>
            <person name="Shah S."/>
            <person name="Dougan E. K."/>
            <person name="Thang M."/>
            <person name="Chan C."/>
        </authorList>
    </citation>
    <scope>NUCLEOTIDE SEQUENCE [LARGE SCALE GENOMIC DNA]</scope>
</reference>
<sequence length="178" mass="19366">MLGGNRGTSEIVSWTGSFTARRQLSVVNLRRSYAAEVKVLTSLDGKFEEAAWMTWAPDISGHEPSFEETIMLAAAAKSSESSDARGQALGLLWMLREPCAPPVLFHGRYDASQAVSLGHSLVAEPFLDAIVAGDLPASTLAVRCLGGLFQCLLQNQRCNSEWSMWPSLAKLSAPRKKR</sequence>
<dbReference type="EMBL" id="CAMXCT020001824">
    <property type="protein sequence ID" value="CAL1146742.1"/>
    <property type="molecule type" value="Genomic_DNA"/>
</dbReference>
<evidence type="ECO:0000313" key="1">
    <source>
        <dbReference type="EMBL" id="CAI3993367.1"/>
    </source>
</evidence>
<dbReference type="Proteomes" id="UP001152797">
    <property type="component" value="Unassembled WGS sequence"/>
</dbReference>
<dbReference type="AlphaFoldDB" id="A0A9P1G0V0"/>
<evidence type="ECO:0000313" key="3">
    <source>
        <dbReference type="Proteomes" id="UP001152797"/>
    </source>
</evidence>
<comment type="caution">
    <text evidence="1">The sequence shown here is derived from an EMBL/GenBank/DDBJ whole genome shotgun (WGS) entry which is preliminary data.</text>
</comment>
<evidence type="ECO:0000313" key="2">
    <source>
        <dbReference type="EMBL" id="CAL4780679.1"/>
    </source>
</evidence>
<proteinExistence type="predicted"/>
<dbReference type="EMBL" id="CAMXCT030001824">
    <property type="protein sequence ID" value="CAL4780679.1"/>
    <property type="molecule type" value="Genomic_DNA"/>
</dbReference>
<organism evidence="1">
    <name type="scientific">Cladocopium goreaui</name>
    <dbReference type="NCBI Taxonomy" id="2562237"/>
    <lineage>
        <taxon>Eukaryota</taxon>
        <taxon>Sar</taxon>
        <taxon>Alveolata</taxon>
        <taxon>Dinophyceae</taxon>
        <taxon>Suessiales</taxon>
        <taxon>Symbiodiniaceae</taxon>
        <taxon>Cladocopium</taxon>
    </lineage>
</organism>
<name>A0A9P1G0V0_9DINO</name>
<reference evidence="1" key="1">
    <citation type="submission" date="2022-10" db="EMBL/GenBank/DDBJ databases">
        <authorList>
            <person name="Chen Y."/>
            <person name="Dougan E. K."/>
            <person name="Chan C."/>
            <person name="Rhodes N."/>
            <person name="Thang M."/>
        </authorList>
    </citation>
    <scope>NUCLEOTIDE SEQUENCE</scope>
</reference>
<protein>
    <submittedName>
        <fullName evidence="2">F5/8 type C domain-containing protein</fullName>
    </submittedName>
</protein>
<gene>
    <name evidence="1" type="ORF">C1SCF055_LOCUS20126</name>
</gene>
<keyword evidence="3" id="KW-1185">Reference proteome</keyword>
<dbReference type="EMBL" id="CAMXCT010001824">
    <property type="protein sequence ID" value="CAI3993367.1"/>
    <property type="molecule type" value="Genomic_DNA"/>
</dbReference>
<accession>A0A9P1G0V0</accession>